<comment type="similarity">
    <text evidence="1">Belongs to the short-chain dehydrogenases/reductases (SDR) family.</text>
</comment>
<evidence type="ECO:0000313" key="4">
    <source>
        <dbReference type="EMBL" id="GKZ27973.1"/>
    </source>
</evidence>
<dbReference type="Pfam" id="PF13561">
    <property type="entry name" value="adh_short_C2"/>
    <property type="match status" value="1"/>
</dbReference>
<dbReference type="InterPro" id="IPR036291">
    <property type="entry name" value="NAD(P)-bd_dom_sf"/>
</dbReference>
<dbReference type="FunFam" id="3.40.50.720:FF:000090">
    <property type="entry name" value="NADP-dependent mannitol dehydrogenase"/>
    <property type="match status" value="1"/>
</dbReference>
<evidence type="ECO:0000313" key="5">
    <source>
        <dbReference type="Proteomes" id="UP001143548"/>
    </source>
</evidence>
<dbReference type="InterPro" id="IPR002347">
    <property type="entry name" value="SDR_fam"/>
</dbReference>
<dbReference type="GO" id="GO:0050085">
    <property type="term" value="F:mannitol 2-dehydrogenase (NADP+) activity"/>
    <property type="evidence" value="ECO:0007669"/>
    <property type="project" value="UniProtKB-ARBA"/>
</dbReference>
<dbReference type="PROSITE" id="PS00061">
    <property type="entry name" value="ADH_SHORT"/>
    <property type="match status" value="1"/>
</dbReference>
<comment type="caution">
    <text evidence="4">The sequence shown here is derived from an EMBL/GenBank/DDBJ whole genome shotgun (WGS) entry which is preliminary data.</text>
</comment>
<feature type="non-terminal residue" evidence="4">
    <location>
        <position position="257"/>
    </location>
</feature>
<dbReference type="PANTHER" id="PTHR43008:SF12">
    <property type="entry name" value="OXIDOREDUCTASE, SHORT CHAIN DEHYDROGENASE_REDUCTASE FAMILY (AFU_ORTHOLOGUE AFUA_6G13830)"/>
    <property type="match status" value="1"/>
</dbReference>
<gene>
    <name evidence="4" type="ORF">AbraCBS73388_007900</name>
</gene>
<dbReference type="Gene3D" id="3.40.50.720">
    <property type="entry name" value="NAD(P)-binding Rossmann-like Domain"/>
    <property type="match status" value="1"/>
</dbReference>
<evidence type="ECO:0000256" key="3">
    <source>
        <dbReference type="ARBA" id="ARBA00023002"/>
    </source>
</evidence>
<evidence type="ECO:0000256" key="1">
    <source>
        <dbReference type="ARBA" id="ARBA00006484"/>
    </source>
</evidence>
<evidence type="ECO:0000256" key="2">
    <source>
        <dbReference type="ARBA" id="ARBA00022857"/>
    </source>
</evidence>
<name>A0A9W5Z2A0_9EURO</name>
<proteinExistence type="inferred from homology"/>
<dbReference type="EMBL" id="BROQ01000456">
    <property type="protein sequence ID" value="GKZ27973.1"/>
    <property type="molecule type" value="Genomic_DNA"/>
</dbReference>
<dbReference type="SUPFAM" id="SSF51735">
    <property type="entry name" value="NAD(P)-binding Rossmann-fold domains"/>
    <property type="match status" value="1"/>
</dbReference>
<accession>A0A9W5Z2A0</accession>
<dbReference type="Proteomes" id="UP001143548">
    <property type="component" value="Unassembled WGS sequence"/>
</dbReference>
<sequence>MSTHVLKSFSLKGKTALVTGASRGIGLEVARGLAEAGANIAIVYRSSQKAGEDAAREIQESYGVKALAYQAEVGDAAAIDSVVGRVTKEFGGLDIAVINAGVSECFDALGCEPDKYREQMAVNLDGAFYSAQAAAKVFQSQGKGNIIFTTSISAVIVNTPQNQSIYNASKAGLLHLARSLAVEWVDFCRINCISPGYIETEMVQYDPEEWKREWIKDTPFHRFGKPEELKGAYVFCASAASSFMTGAHIVVDGGFTL</sequence>
<dbReference type="InterPro" id="IPR020904">
    <property type="entry name" value="Sc_DH/Rdtase_CS"/>
</dbReference>
<dbReference type="GO" id="GO:0019594">
    <property type="term" value="P:mannitol metabolic process"/>
    <property type="evidence" value="ECO:0007669"/>
    <property type="project" value="UniProtKB-ARBA"/>
</dbReference>
<keyword evidence="2" id="KW-0521">NADP</keyword>
<dbReference type="GO" id="GO:0044550">
    <property type="term" value="P:secondary metabolite biosynthetic process"/>
    <property type="evidence" value="ECO:0007669"/>
    <property type="project" value="UniProtKB-ARBA"/>
</dbReference>
<organism evidence="4 5">
    <name type="scientific">Aspergillus brasiliensis</name>
    <dbReference type="NCBI Taxonomy" id="319629"/>
    <lineage>
        <taxon>Eukaryota</taxon>
        <taxon>Fungi</taxon>
        <taxon>Dikarya</taxon>
        <taxon>Ascomycota</taxon>
        <taxon>Pezizomycotina</taxon>
        <taxon>Eurotiomycetes</taxon>
        <taxon>Eurotiomycetidae</taxon>
        <taxon>Eurotiales</taxon>
        <taxon>Aspergillaceae</taxon>
        <taxon>Aspergillus</taxon>
        <taxon>Aspergillus subgen. Circumdati</taxon>
    </lineage>
</organism>
<dbReference type="AlphaFoldDB" id="A0A9W5Z2A0"/>
<protein>
    <submittedName>
        <fullName evidence="4">Uncharacterized protein</fullName>
    </submittedName>
</protein>
<dbReference type="PRINTS" id="PR00081">
    <property type="entry name" value="GDHRDH"/>
</dbReference>
<reference evidence="4" key="1">
    <citation type="submission" date="2022-07" db="EMBL/GenBank/DDBJ databases">
        <title>Taxonomy of Aspergillus series Nigri: significant species reduction supported by multi-species coalescent approaches.</title>
        <authorList>
            <person name="Bian C."/>
            <person name="Kusuya Y."/>
            <person name="Sklenar F."/>
            <person name="D'hooge E."/>
            <person name="Yaguchi T."/>
            <person name="Takahashi H."/>
            <person name="Hubka V."/>
        </authorList>
    </citation>
    <scope>NUCLEOTIDE SEQUENCE</scope>
    <source>
        <strain evidence="4">CBS 733.88</strain>
    </source>
</reference>
<dbReference type="PANTHER" id="PTHR43008">
    <property type="entry name" value="BENZIL REDUCTASE"/>
    <property type="match status" value="1"/>
</dbReference>
<dbReference type="PRINTS" id="PR00080">
    <property type="entry name" value="SDRFAMILY"/>
</dbReference>
<keyword evidence="3" id="KW-0560">Oxidoreductase</keyword>
<dbReference type="GO" id="GO:0050664">
    <property type="term" value="F:oxidoreductase activity, acting on NAD(P)H, oxygen as acceptor"/>
    <property type="evidence" value="ECO:0007669"/>
    <property type="project" value="TreeGrafter"/>
</dbReference>